<proteinExistence type="predicted"/>
<evidence type="ECO:0000313" key="2">
    <source>
        <dbReference type="EMBL" id="ETM55173.1"/>
    </source>
</evidence>
<feature type="compositionally biased region" description="Basic and acidic residues" evidence="1">
    <location>
        <begin position="166"/>
        <end position="180"/>
    </location>
</feature>
<name>W2P4K5_PHYNI</name>
<dbReference type="EMBL" id="KI690791">
    <property type="protein sequence ID" value="ETM55173.1"/>
    <property type="molecule type" value="Genomic_DNA"/>
</dbReference>
<reference evidence="2" key="1">
    <citation type="submission" date="2013-11" db="EMBL/GenBank/DDBJ databases">
        <title>The Genome Sequence of Phytophthora parasitica IAC_01/95.</title>
        <authorList>
            <consortium name="The Broad Institute Genomics Platform"/>
            <person name="Russ C."/>
            <person name="Tyler B."/>
            <person name="Panabieres F."/>
            <person name="Shan W."/>
            <person name="Tripathy S."/>
            <person name="Grunwald N."/>
            <person name="Machado M."/>
            <person name="Johnson C.S."/>
            <person name="Arredondo F."/>
            <person name="Hong C."/>
            <person name="Coffey M."/>
            <person name="Young S.K."/>
            <person name="Zeng Q."/>
            <person name="Gargeya S."/>
            <person name="Fitzgerald M."/>
            <person name="Abouelleil A."/>
            <person name="Alvarado L."/>
            <person name="Chapman S.B."/>
            <person name="Gainer-Dewar J."/>
            <person name="Goldberg J."/>
            <person name="Griggs A."/>
            <person name="Gujja S."/>
            <person name="Hansen M."/>
            <person name="Howarth C."/>
            <person name="Imamovic A."/>
            <person name="Ireland A."/>
            <person name="Larimer J."/>
            <person name="McCowan C."/>
            <person name="Murphy C."/>
            <person name="Pearson M."/>
            <person name="Poon T.W."/>
            <person name="Priest M."/>
            <person name="Roberts A."/>
            <person name="Saif S."/>
            <person name="Shea T."/>
            <person name="Sykes S."/>
            <person name="Wortman J."/>
            <person name="Nusbaum C."/>
            <person name="Birren B."/>
        </authorList>
    </citation>
    <scope>NUCLEOTIDE SEQUENCE [LARGE SCALE GENOMIC DNA]</scope>
    <source>
        <strain evidence="2">IAC_01/95</strain>
    </source>
</reference>
<protein>
    <submittedName>
        <fullName evidence="2">Uncharacterized protein</fullName>
    </submittedName>
</protein>
<organism evidence="2">
    <name type="scientific">Phytophthora nicotianae</name>
    <name type="common">Potato buckeye rot agent</name>
    <name type="synonym">Phytophthora parasitica</name>
    <dbReference type="NCBI Taxonomy" id="4792"/>
    <lineage>
        <taxon>Eukaryota</taxon>
        <taxon>Sar</taxon>
        <taxon>Stramenopiles</taxon>
        <taxon>Oomycota</taxon>
        <taxon>Peronosporomycetes</taxon>
        <taxon>Peronosporales</taxon>
        <taxon>Peronosporaceae</taxon>
        <taxon>Phytophthora</taxon>
    </lineage>
</organism>
<evidence type="ECO:0000256" key="1">
    <source>
        <dbReference type="SAM" id="MobiDB-lite"/>
    </source>
</evidence>
<accession>W2P4K5</accession>
<sequence>MGEWPDRALYLIMGNKLMESAARCFCGATHHDLPGNGGMTSELENTGAWRNFLRSLDKTTRQLVKQRPKPRSLEEAVDKATEIDDSMDNVAQGMQNTRQSFPTAQTSHVSQAAICNDAFDYENRRNRWPGRRQVGAVLEPSGLKTRGKGKKAERKREAKQPQRKRDRSESSEVEATEKPVARKLKAAVKQVTPEDNRSGDTRTVQVLPALLSEQEQQKAGQVSRECTDPEGKARNYAYMKQREERIKAAENSSRAS</sequence>
<dbReference type="Proteomes" id="UP000054532">
    <property type="component" value="Unassembled WGS sequence"/>
</dbReference>
<dbReference type="AlphaFoldDB" id="W2P4K5"/>
<feature type="region of interest" description="Disordered" evidence="1">
    <location>
        <begin position="131"/>
        <end position="232"/>
    </location>
</feature>
<gene>
    <name evidence="2" type="ORF">L914_01576</name>
</gene>